<accession>A0ABP5BWC6</accession>
<name>A0ABP5BWC6_9PSEU</name>
<protein>
    <submittedName>
        <fullName evidence="1">Ester cyclase</fullName>
    </submittedName>
</protein>
<keyword evidence="2" id="KW-1185">Reference proteome</keyword>
<dbReference type="SUPFAM" id="SSF54427">
    <property type="entry name" value="NTF2-like"/>
    <property type="match status" value="1"/>
</dbReference>
<dbReference type="PANTHER" id="PTHR38436">
    <property type="entry name" value="POLYKETIDE CYCLASE SNOAL-LIKE DOMAIN"/>
    <property type="match status" value="1"/>
</dbReference>
<dbReference type="PANTHER" id="PTHR38436:SF1">
    <property type="entry name" value="ESTER CYCLASE"/>
    <property type="match status" value="1"/>
</dbReference>
<evidence type="ECO:0000313" key="1">
    <source>
        <dbReference type="EMBL" id="GAA1952287.1"/>
    </source>
</evidence>
<dbReference type="InterPro" id="IPR032710">
    <property type="entry name" value="NTF2-like_dom_sf"/>
</dbReference>
<dbReference type="Pfam" id="PF07366">
    <property type="entry name" value="SnoaL"/>
    <property type="match status" value="1"/>
</dbReference>
<reference evidence="2" key="1">
    <citation type="journal article" date="2019" name="Int. J. Syst. Evol. Microbiol.">
        <title>The Global Catalogue of Microorganisms (GCM) 10K type strain sequencing project: providing services to taxonomists for standard genome sequencing and annotation.</title>
        <authorList>
            <consortium name="The Broad Institute Genomics Platform"/>
            <consortium name="The Broad Institute Genome Sequencing Center for Infectious Disease"/>
            <person name="Wu L."/>
            <person name="Ma J."/>
        </authorList>
    </citation>
    <scope>NUCLEOTIDE SEQUENCE [LARGE SCALE GENOMIC DNA]</scope>
    <source>
        <strain evidence="2">JCM 14545</strain>
    </source>
</reference>
<dbReference type="InterPro" id="IPR009959">
    <property type="entry name" value="Cyclase_SnoaL-like"/>
</dbReference>
<organism evidence="1 2">
    <name type="scientific">Amycolatopsis minnesotensis</name>
    <dbReference type="NCBI Taxonomy" id="337894"/>
    <lineage>
        <taxon>Bacteria</taxon>
        <taxon>Bacillati</taxon>
        <taxon>Actinomycetota</taxon>
        <taxon>Actinomycetes</taxon>
        <taxon>Pseudonocardiales</taxon>
        <taxon>Pseudonocardiaceae</taxon>
        <taxon>Amycolatopsis</taxon>
    </lineage>
</organism>
<dbReference type="RefSeq" id="WP_344416287.1">
    <property type="nucleotide sequence ID" value="NZ_BAAANN010000007.1"/>
</dbReference>
<evidence type="ECO:0000313" key="2">
    <source>
        <dbReference type="Proteomes" id="UP001501116"/>
    </source>
</evidence>
<dbReference type="EMBL" id="BAAANN010000007">
    <property type="protein sequence ID" value="GAA1952287.1"/>
    <property type="molecule type" value="Genomic_DNA"/>
</dbReference>
<comment type="caution">
    <text evidence="1">The sequence shown here is derived from an EMBL/GenBank/DDBJ whole genome shotgun (WGS) entry which is preliminary data.</text>
</comment>
<sequence length="147" mass="16364">MTPASNKAVVRRWLDILETREYERLDDILAENVYDHDGERPGVAWWREVRTKLDAMFSETSVTVHDLVAEGDRVAARFTVTGVHSGDGMPQLGAVPATGKRFEWAHMHLFRFSGAGRIIEHWAVRDDLGPAIQLGLAEPVSPPPPPA</sequence>
<gene>
    <name evidence="1" type="ORF">GCM10009754_21540</name>
</gene>
<dbReference type="Gene3D" id="3.10.450.50">
    <property type="match status" value="1"/>
</dbReference>
<dbReference type="Proteomes" id="UP001501116">
    <property type="component" value="Unassembled WGS sequence"/>
</dbReference>
<proteinExistence type="predicted"/>